<dbReference type="EMBL" id="CAJPEV010008703">
    <property type="protein sequence ID" value="CAG0905398.1"/>
    <property type="molecule type" value="Genomic_DNA"/>
</dbReference>
<protein>
    <submittedName>
        <fullName evidence="2">Uncharacterized protein</fullName>
    </submittedName>
</protein>
<evidence type="ECO:0000313" key="2">
    <source>
        <dbReference type="EMBL" id="CAD7254280.1"/>
    </source>
</evidence>
<reference evidence="2" key="1">
    <citation type="submission" date="2020-11" db="EMBL/GenBank/DDBJ databases">
        <authorList>
            <person name="Tran Van P."/>
        </authorList>
    </citation>
    <scope>NUCLEOTIDE SEQUENCE</scope>
</reference>
<feature type="transmembrane region" description="Helical" evidence="1">
    <location>
        <begin position="46"/>
        <end position="68"/>
    </location>
</feature>
<dbReference type="AlphaFoldDB" id="A0A7R9AIC0"/>
<keyword evidence="1" id="KW-1133">Transmembrane helix</keyword>
<organism evidence="2">
    <name type="scientific">Darwinula stevensoni</name>
    <dbReference type="NCBI Taxonomy" id="69355"/>
    <lineage>
        <taxon>Eukaryota</taxon>
        <taxon>Metazoa</taxon>
        <taxon>Ecdysozoa</taxon>
        <taxon>Arthropoda</taxon>
        <taxon>Crustacea</taxon>
        <taxon>Oligostraca</taxon>
        <taxon>Ostracoda</taxon>
        <taxon>Podocopa</taxon>
        <taxon>Podocopida</taxon>
        <taxon>Darwinulocopina</taxon>
        <taxon>Darwinuloidea</taxon>
        <taxon>Darwinulidae</taxon>
        <taxon>Darwinula</taxon>
    </lineage>
</organism>
<dbReference type="Proteomes" id="UP000677054">
    <property type="component" value="Unassembled WGS sequence"/>
</dbReference>
<evidence type="ECO:0000313" key="3">
    <source>
        <dbReference type="Proteomes" id="UP000677054"/>
    </source>
</evidence>
<keyword evidence="1" id="KW-0472">Membrane</keyword>
<keyword evidence="3" id="KW-1185">Reference proteome</keyword>
<accession>A0A7R9AIC0</accession>
<sequence length="69" mass="7521">MRDQQAANCNPYKKEECVDSDDVPGAPAGWKACFCKTDLCNGAISILLSARVSFLVLLPFLSVGRLLFL</sequence>
<name>A0A7R9AIC0_9CRUS</name>
<evidence type="ECO:0000256" key="1">
    <source>
        <dbReference type="SAM" id="Phobius"/>
    </source>
</evidence>
<keyword evidence="1" id="KW-0812">Transmembrane</keyword>
<gene>
    <name evidence="2" type="ORF">DSTB1V02_LOCUS14026</name>
</gene>
<dbReference type="EMBL" id="LR908221">
    <property type="protein sequence ID" value="CAD7254280.1"/>
    <property type="molecule type" value="Genomic_DNA"/>
</dbReference>
<proteinExistence type="predicted"/>